<proteinExistence type="predicted"/>
<dbReference type="GO" id="GO:0006046">
    <property type="term" value="P:N-acetylglucosamine catabolic process"/>
    <property type="evidence" value="ECO:0007669"/>
    <property type="project" value="TreeGrafter"/>
</dbReference>
<protein>
    <submittedName>
        <fullName evidence="3">Glucosamine-6-phosphate deaminase</fullName>
    </submittedName>
</protein>
<keyword evidence="4" id="KW-1185">Reference proteome</keyword>
<dbReference type="GO" id="GO:0005737">
    <property type="term" value="C:cytoplasm"/>
    <property type="evidence" value="ECO:0007669"/>
    <property type="project" value="TreeGrafter"/>
</dbReference>
<organism evidence="3 4">
    <name type="scientific">Melghirimyces profundicolus</name>
    <dbReference type="NCBI Taxonomy" id="1242148"/>
    <lineage>
        <taxon>Bacteria</taxon>
        <taxon>Bacillati</taxon>
        <taxon>Bacillota</taxon>
        <taxon>Bacilli</taxon>
        <taxon>Bacillales</taxon>
        <taxon>Thermoactinomycetaceae</taxon>
        <taxon>Melghirimyces</taxon>
    </lineage>
</organism>
<dbReference type="GO" id="GO:0005975">
    <property type="term" value="P:carbohydrate metabolic process"/>
    <property type="evidence" value="ECO:0007669"/>
    <property type="project" value="InterPro"/>
</dbReference>
<dbReference type="Proteomes" id="UP000244240">
    <property type="component" value="Unassembled WGS sequence"/>
</dbReference>
<dbReference type="PANTHER" id="PTHR11280">
    <property type="entry name" value="GLUCOSAMINE-6-PHOSPHATE ISOMERASE"/>
    <property type="match status" value="1"/>
</dbReference>
<evidence type="ECO:0000256" key="1">
    <source>
        <dbReference type="ARBA" id="ARBA00023277"/>
    </source>
</evidence>
<dbReference type="AlphaFoldDB" id="A0A2T6C0I5"/>
<dbReference type="Pfam" id="PF01182">
    <property type="entry name" value="Glucosamine_iso"/>
    <property type="match status" value="1"/>
</dbReference>
<dbReference type="GO" id="GO:0004342">
    <property type="term" value="F:glucosamine-6-phosphate deaminase activity"/>
    <property type="evidence" value="ECO:0007669"/>
    <property type="project" value="InterPro"/>
</dbReference>
<dbReference type="EMBL" id="QBKR01000006">
    <property type="protein sequence ID" value="PTX61834.1"/>
    <property type="molecule type" value="Genomic_DNA"/>
</dbReference>
<feature type="domain" description="Glucosamine/galactosamine-6-phosphate isomerase" evidence="2">
    <location>
        <begin position="21"/>
        <end position="149"/>
    </location>
</feature>
<keyword evidence="1" id="KW-0119">Carbohydrate metabolism</keyword>
<dbReference type="GO" id="GO:0042802">
    <property type="term" value="F:identical protein binding"/>
    <property type="evidence" value="ECO:0007669"/>
    <property type="project" value="TreeGrafter"/>
</dbReference>
<gene>
    <name evidence="3" type="ORF">C8P63_10686</name>
</gene>
<dbReference type="InterPro" id="IPR004547">
    <property type="entry name" value="Glucosamine6P_isomerase"/>
</dbReference>
<sequence length="258" mass="28845">MIPEPMQTRKVDQLEVCIYADRKAMGEAAGREVAQKIKELLSKQDRVRMIFASAPSQNEFLDHLGREPDIDWSRITAFHMDEYLGLPEEAPQRFSRYLEEHLFSAVRPGRVHFMAPTRSVAKECERYAALIRQAPIDLVCLGIGENGHLGFNDPPVADFHDPDIIKPVELDERCRQQQVNDGCFPEIDAVPSHALTLTIPALMSGRFVYGGVPGPSKREAVRSALFGPITTACPASALRRHPHAVLYVDSDAYGVVKR</sequence>
<reference evidence="3 4" key="1">
    <citation type="submission" date="2018-04" db="EMBL/GenBank/DDBJ databases">
        <title>Genomic Encyclopedia of Archaeal and Bacterial Type Strains, Phase II (KMG-II): from individual species to whole genera.</title>
        <authorList>
            <person name="Goeker M."/>
        </authorList>
    </citation>
    <scope>NUCLEOTIDE SEQUENCE [LARGE SCALE GENOMIC DNA]</scope>
    <source>
        <strain evidence="3 4">DSM 45787</strain>
    </source>
</reference>
<dbReference type="PANTHER" id="PTHR11280:SF6">
    <property type="entry name" value="GLUCOSAMINE-6-PHOSPHATE ISOMERASE NAGB"/>
    <property type="match status" value="1"/>
</dbReference>
<dbReference type="GO" id="GO:0006043">
    <property type="term" value="P:glucosamine catabolic process"/>
    <property type="evidence" value="ECO:0007669"/>
    <property type="project" value="TreeGrafter"/>
</dbReference>
<dbReference type="SUPFAM" id="SSF100950">
    <property type="entry name" value="NagB/RpiA/CoA transferase-like"/>
    <property type="match status" value="1"/>
</dbReference>
<dbReference type="CDD" id="cd01399">
    <property type="entry name" value="GlcN6P_deaminase"/>
    <property type="match status" value="1"/>
</dbReference>
<comment type="caution">
    <text evidence="3">The sequence shown here is derived from an EMBL/GenBank/DDBJ whole genome shotgun (WGS) entry which is preliminary data.</text>
</comment>
<evidence type="ECO:0000259" key="2">
    <source>
        <dbReference type="Pfam" id="PF01182"/>
    </source>
</evidence>
<dbReference type="GO" id="GO:0019262">
    <property type="term" value="P:N-acetylneuraminate catabolic process"/>
    <property type="evidence" value="ECO:0007669"/>
    <property type="project" value="TreeGrafter"/>
</dbReference>
<dbReference type="RefSeq" id="WP_245920726.1">
    <property type="nucleotide sequence ID" value="NZ_QBKR01000006.1"/>
</dbReference>
<dbReference type="InterPro" id="IPR037171">
    <property type="entry name" value="NagB/RpiA_transferase-like"/>
</dbReference>
<name>A0A2T6C0I5_9BACL</name>
<accession>A0A2T6C0I5</accession>
<evidence type="ECO:0000313" key="4">
    <source>
        <dbReference type="Proteomes" id="UP000244240"/>
    </source>
</evidence>
<dbReference type="Gene3D" id="3.40.50.1360">
    <property type="match status" value="1"/>
</dbReference>
<dbReference type="InterPro" id="IPR006148">
    <property type="entry name" value="Glc/Gal-6P_isomerase"/>
</dbReference>
<evidence type="ECO:0000313" key="3">
    <source>
        <dbReference type="EMBL" id="PTX61834.1"/>
    </source>
</evidence>